<dbReference type="AlphaFoldDB" id="A0AAJ1AGS2"/>
<dbReference type="Gene3D" id="3.20.20.450">
    <property type="entry name" value="EAL domain"/>
    <property type="match status" value="1"/>
</dbReference>
<proteinExistence type="predicted"/>
<evidence type="ECO:0000313" key="2">
    <source>
        <dbReference type="EMBL" id="MBY5632892.1"/>
    </source>
</evidence>
<name>A0AAJ1AGS2_RHILE</name>
<dbReference type="EMBL" id="JAAXEP010000025">
    <property type="protein sequence ID" value="MBY5632892.1"/>
    <property type="molecule type" value="Genomic_DNA"/>
</dbReference>
<sequence>MIGSPEKRCQRGRHITLAYLTRFPFDTIKLDKALVRDSSDKKATVLRSVISMARELDMGLTSIWCWADGAEEARIGNTCSPDAWHINWLNA</sequence>
<comment type="caution">
    <text evidence="2">The sequence shown here is derived from an EMBL/GenBank/DDBJ whole genome shotgun (WGS) entry which is preliminary data.</text>
</comment>
<dbReference type="SUPFAM" id="SSF141868">
    <property type="entry name" value="EAL domain-like"/>
    <property type="match status" value="1"/>
</dbReference>
<organism evidence="2 3">
    <name type="scientific">Rhizobium leguminosarum</name>
    <dbReference type="NCBI Taxonomy" id="384"/>
    <lineage>
        <taxon>Bacteria</taxon>
        <taxon>Pseudomonadati</taxon>
        <taxon>Pseudomonadota</taxon>
        <taxon>Alphaproteobacteria</taxon>
        <taxon>Hyphomicrobiales</taxon>
        <taxon>Rhizobiaceae</taxon>
        <taxon>Rhizobium/Agrobacterium group</taxon>
        <taxon>Rhizobium</taxon>
    </lineage>
</organism>
<dbReference type="InterPro" id="IPR035919">
    <property type="entry name" value="EAL_sf"/>
</dbReference>
<gene>
    <name evidence="2" type="ORF">HFO42_33235</name>
</gene>
<feature type="domain" description="EAL" evidence="1">
    <location>
        <begin position="15"/>
        <end position="60"/>
    </location>
</feature>
<protein>
    <submittedName>
        <fullName evidence="2">EAL domain-containing protein</fullName>
    </submittedName>
</protein>
<dbReference type="Proteomes" id="UP000825699">
    <property type="component" value="Unassembled WGS sequence"/>
</dbReference>
<dbReference type="InterPro" id="IPR001633">
    <property type="entry name" value="EAL_dom"/>
</dbReference>
<evidence type="ECO:0000313" key="3">
    <source>
        <dbReference type="Proteomes" id="UP000825699"/>
    </source>
</evidence>
<accession>A0AAJ1AGS2</accession>
<reference evidence="2" key="1">
    <citation type="submission" date="2020-04" db="EMBL/GenBank/DDBJ databases">
        <title>Global-level population genomics supports evidence of horizontal gene transfer on evolution of Rhizobia in Lentils.</title>
        <authorList>
            <person name="Gai Y."/>
            <person name="Cook D."/>
            <person name="Riely B."/>
        </authorList>
    </citation>
    <scope>NUCLEOTIDE SEQUENCE</scope>
    <source>
        <strain evidence="2">Derici101B</strain>
    </source>
</reference>
<dbReference type="Pfam" id="PF00563">
    <property type="entry name" value="EAL"/>
    <property type="match status" value="1"/>
</dbReference>
<evidence type="ECO:0000259" key="1">
    <source>
        <dbReference type="Pfam" id="PF00563"/>
    </source>
</evidence>